<evidence type="ECO:0000256" key="2">
    <source>
        <dbReference type="SAM" id="Phobius"/>
    </source>
</evidence>
<feature type="transmembrane region" description="Helical" evidence="2">
    <location>
        <begin position="63"/>
        <end position="86"/>
    </location>
</feature>
<feature type="region of interest" description="Disordered" evidence="1">
    <location>
        <begin position="1"/>
        <end position="22"/>
    </location>
</feature>
<feature type="transmembrane region" description="Helical" evidence="2">
    <location>
        <begin position="35"/>
        <end position="57"/>
    </location>
</feature>
<proteinExistence type="predicted"/>
<keyword evidence="2" id="KW-0472">Membrane</keyword>
<dbReference type="OrthoDB" id="2661755at2"/>
<feature type="domain" description="CAAX prenyl protease 2/Lysostaphin resistance protein A-like" evidence="3">
    <location>
        <begin position="145"/>
        <end position="242"/>
    </location>
</feature>
<dbReference type="Proteomes" id="UP000076794">
    <property type="component" value="Chromosome"/>
</dbReference>
<feature type="transmembrane region" description="Helical" evidence="2">
    <location>
        <begin position="205"/>
        <end position="226"/>
    </location>
</feature>
<feature type="transmembrane region" description="Helical" evidence="2">
    <location>
        <begin position="98"/>
        <end position="123"/>
    </location>
</feature>
<dbReference type="GO" id="GO:0004175">
    <property type="term" value="F:endopeptidase activity"/>
    <property type="evidence" value="ECO:0007669"/>
    <property type="project" value="UniProtKB-ARBA"/>
</dbReference>
<keyword evidence="5" id="KW-1185">Reference proteome</keyword>
<accession>A0A161IHW5</accession>
<dbReference type="GO" id="GO:0006508">
    <property type="term" value="P:proteolysis"/>
    <property type="evidence" value="ECO:0007669"/>
    <property type="project" value="UniProtKB-KW"/>
</dbReference>
<dbReference type="EMBL" id="CP014209">
    <property type="protein sequence ID" value="ANC31364.1"/>
    <property type="molecule type" value="Genomic_DNA"/>
</dbReference>
<dbReference type="Pfam" id="PF02517">
    <property type="entry name" value="Rce1-like"/>
    <property type="match status" value="1"/>
</dbReference>
<evidence type="ECO:0000259" key="3">
    <source>
        <dbReference type="Pfam" id="PF02517"/>
    </source>
</evidence>
<sequence>MSSHDRPTNPAPSATRPDPDFPLYDGTPARLSGGAWAAVIGAVVVGAACDLLLPVPGPDWLGIAVRGVLFGGIPLLVLHLVAPGVLGRLFRRLTGRGFALAVGVAALNVVVTFVIGAAVSAAADVAANPMGGELAAESGSERAATFAAMVPQLVGEEVFTIVLLLAVLTAGTSLLHLSRRSALVLAVVVSSVLFALLHLPTYDWNVIQCLAIIGSARVILLVPYLLTKNVTVSATAHVLNDWTLFGLGVLSAAAFVS</sequence>
<keyword evidence="4" id="KW-0378">Hydrolase</keyword>
<organism evidence="4 5">
    <name type="scientific">Isoptericola dokdonensis DS-3</name>
    <dbReference type="NCBI Taxonomy" id="1300344"/>
    <lineage>
        <taxon>Bacteria</taxon>
        <taxon>Bacillati</taxon>
        <taxon>Actinomycetota</taxon>
        <taxon>Actinomycetes</taxon>
        <taxon>Micrococcales</taxon>
        <taxon>Promicromonosporaceae</taxon>
        <taxon>Isoptericola</taxon>
    </lineage>
</organism>
<gene>
    <name evidence="4" type="ORF">I598_1816</name>
</gene>
<name>A0A161IHW5_9MICO</name>
<dbReference type="PATRIC" id="fig|1300344.3.peg.1823"/>
<keyword evidence="2" id="KW-0812">Transmembrane</keyword>
<feature type="transmembrane region" description="Helical" evidence="2">
    <location>
        <begin position="182"/>
        <end position="199"/>
    </location>
</feature>
<evidence type="ECO:0000313" key="4">
    <source>
        <dbReference type="EMBL" id="ANC31364.1"/>
    </source>
</evidence>
<dbReference type="AlphaFoldDB" id="A0A161IHW5"/>
<feature type="transmembrane region" description="Helical" evidence="2">
    <location>
        <begin position="158"/>
        <end position="175"/>
    </location>
</feature>
<dbReference type="RefSeq" id="WP_068202674.1">
    <property type="nucleotide sequence ID" value="NZ_CP014209.1"/>
</dbReference>
<feature type="transmembrane region" description="Helical" evidence="2">
    <location>
        <begin position="238"/>
        <end position="256"/>
    </location>
</feature>
<evidence type="ECO:0000313" key="5">
    <source>
        <dbReference type="Proteomes" id="UP000076794"/>
    </source>
</evidence>
<keyword evidence="4" id="KW-0645">Protease</keyword>
<dbReference type="InterPro" id="IPR003675">
    <property type="entry name" value="Rce1/LyrA-like_dom"/>
</dbReference>
<evidence type="ECO:0000256" key="1">
    <source>
        <dbReference type="SAM" id="MobiDB-lite"/>
    </source>
</evidence>
<dbReference type="GO" id="GO:0080120">
    <property type="term" value="P:CAAX-box protein maturation"/>
    <property type="evidence" value="ECO:0007669"/>
    <property type="project" value="UniProtKB-ARBA"/>
</dbReference>
<dbReference type="KEGG" id="ido:I598_1816"/>
<reference evidence="4 5" key="1">
    <citation type="submission" date="2016-01" db="EMBL/GenBank/DDBJ databases">
        <title>Complete genome sequence of a soil Actinobacterium, Isoptericola dokdonensis DS-3.</title>
        <authorList>
            <person name="Kwon S.-K."/>
            <person name="Kim J.F."/>
        </authorList>
    </citation>
    <scope>NUCLEOTIDE SEQUENCE [LARGE SCALE GENOMIC DNA]</scope>
    <source>
        <strain evidence="4 5">DS-3</strain>
    </source>
</reference>
<keyword evidence="2" id="KW-1133">Transmembrane helix</keyword>
<protein>
    <submittedName>
        <fullName evidence="4">CAAX amino terminal protease self-immunity</fullName>
    </submittedName>
</protein>